<comment type="caution">
    <text evidence="3">The sequence shown here is derived from an EMBL/GenBank/DDBJ whole genome shotgun (WGS) entry which is preliminary data.</text>
</comment>
<organism evidence="3 4">
    <name type="scientific">Coprinellus micaceus</name>
    <name type="common">Glistening ink-cap mushroom</name>
    <name type="synonym">Coprinus micaceus</name>
    <dbReference type="NCBI Taxonomy" id="71717"/>
    <lineage>
        <taxon>Eukaryota</taxon>
        <taxon>Fungi</taxon>
        <taxon>Dikarya</taxon>
        <taxon>Basidiomycota</taxon>
        <taxon>Agaricomycotina</taxon>
        <taxon>Agaricomycetes</taxon>
        <taxon>Agaricomycetidae</taxon>
        <taxon>Agaricales</taxon>
        <taxon>Agaricineae</taxon>
        <taxon>Psathyrellaceae</taxon>
        <taxon>Coprinellus</taxon>
    </lineage>
</organism>
<evidence type="ECO:0000256" key="1">
    <source>
        <dbReference type="SAM" id="MobiDB-lite"/>
    </source>
</evidence>
<keyword evidence="2" id="KW-0472">Membrane</keyword>
<keyword evidence="4" id="KW-1185">Reference proteome</keyword>
<dbReference type="Proteomes" id="UP000298030">
    <property type="component" value="Unassembled WGS sequence"/>
</dbReference>
<gene>
    <name evidence="3" type="ORF">FA13DRAFT_1707000</name>
</gene>
<name>A0A4Y7TNL3_COPMI</name>
<dbReference type="AlphaFoldDB" id="A0A4Y7TNL3"/>
<keyword evidence="2" id="KW-1133">Transmembrane helix</keyword>
<evidence type="ECO:0000313" key="3">
    <source>
        <dbReference type="EMBL" id="TEB35785.1"/>
    </source>
</evidence>
<proteinExistence type="predicted"/>
<dbReference type="EMBL" id="QPFP01000007">
    <property type="protein sequence ID" value="TEB35785.1"/>
    <property type="molecule type" value="Genomic_DNA"/>
</dbReference>
<feature type="region of interest" description="Disordered" evidence="1">
    <location>
        <begin position="221"/>
        <end position="255"/>
    </location>
</feature>
<evidence type="ECO:0000256" key="2">
    <source>
        <dbReference type="SAM" id="Phobius"/>
    </source>
</evidence>
<dbReference type="OrthoDB" id="10651314at2759"/>
<feature type="compositionally biased region" description="Polar residues" evidence="1">
    <location>
        <begin position="241"/>
        <end position="255"/>
    </location>
</feature>
<sequence length="489" mass="52625">MLHHKCQGPPFSLLPHLPCAQNLDSRLRIPFHSFIAPPLIPCFVCVIGDSRPPSTSQSQIKAASNRYGIRASQALLPPIERRGSLNPHYPLCSIYYVANQLRVFTLASSSSLNRAAATCAEARGPTGTHNHYRGDHEHVYHEHNEHSVHYLYHLLYEHDVDEDGNIYPAYLHGYYDPDNHINDIRIKHWNFHHFSDIDLNDIAQCADCEFSRDVRSCFRDDPGGASSSTPVNGATRANGGVTPTSTTKADSTGASKKSFWDNKGAVAGVFVLISVVVLALLALLWRALARRRAAARQKRLTAQLFGGKYAESDFAPSNNGHSNSGAAAYGDVESSRGGNDTRFQGAPITVGASASDNPFEPNAQYGATSSNPWSPPPVASTSRVSPETGVSTGYQPPHSAASTYETAQSHYYTPAGSEQSHNHYASNVPAVTVTSPQQYLPPSHISASASSLSAYSNDPSASAPPTAFKGLGGAGDRVSYDSFYGGKAL</sequence>
<accession>A0A4Y7TNL3</accession>
<feature type="region of interest" description="Disordered" evidence="1">
    <location>
        <begin position="313"/>
        <end position="404"/>
    </location>
</feature>
<feature type="transmembrane region" description="Helical" evidence="2">
    <location>
        <begin position="265"/>
        <end position="289"/>
    </location>
</feature>
<keyword evidence="2" id="KW-0812">Transmembrane</keyword>
<feature type="compositionally biased region" description="Polar residues" evidence="1">
    <location>
        <begin position="315"/>
        <end position="325"/>
    </location>
</feature>
<feature type="compositionally biased region" description="Polar residues" evidence="1">
    <location>
        <begin position="379"/>
        <end position="404"/>
    </location>
</feature>
<evidence type="ECO:0000313" key="4">
    <source>
        <dbReference type="Proteomes" id="UP000298030"/>
    </source>
</evidence>
<reference evidence="3 4" key="1">
    <citation type="journal article" date="2019" name="Nat. Ecol. Evol.">
        <title>Megaphylogeny resolves global patterns of mushroom evolution.</title>
        <authorList>
            <person name="Varga T."/>
            <person name="Krizsan K."/>
            <person name="Foldi C."/>
            <person name="Dima B."/>
            <person name="Sanchez-Garcia M."/>
            <person name="Sanchez-Ramirez S."/>
            <person name="Szollosi G.J."/>
            <person name="Szarkandi J.G."/>
            <person name="Papp V."/>
            <person name="Albert L."/>
            <person name="Andreopoulos W."/>
            <person name="Angelini C."/>
            <person name="Antonin V."/>
            <person name="Barry K.W."/>
            <person name="Bougher N.L."/>
            <person name="Buchanan P."/>
            <person name="Buyck B."/>
            <person name="Bense V."/>
            <person name="Catcheside P."/>
            <person name="Chovatia M."/>
            <person name="Cooper J."/>
            <person name="Damon W."/>
            <person name="Desjardin D."/>
            <person name="Finy P."/>
            <person name="Geml J."/>
            <person name="Haridas S."/>
            <person name="Hughes K."/>
            <person name="Justo A."/>
            <person name="Karasinski D."/>
            <person name="Kautmanova I."/>
            <person name="Kiss B."/>
            <person name="Kocsube S."/>
            <person name="Kotiranta H."/>
            <person name="LaButti K.M."/>
            <person name="Lechner B.E."/>
            <person name="Liimatainen K."/>
            <person name="Lipzen A."/>
            <person name="Lukacs Z."/>
            <person name="Mihaltcheva S."/>
            <person name="Morgado L.N."/>
            <person name="Niskanen T."/>
            <person name="Noordeloos M.E."/>
            <person name="Ohm R.A."/>
            <person name="Ortiz-Santana B."/>
            <person name="Ovrebo C."/>
            <person name="Racz N."/>
            <person name="Riley R."/>
            <person name="Savchenko A."/>
            <person name="Shiryaev A."/>
            <person name="Soop K."/>
            <person name="Spirin V."/>
            <person name="Szebenyi C."/>
            <person name="Tomsovsky M."/>
            <person name="Tulloss R.E."/>
            <person name="Uehling J."/>
            <person name="Grigoriev I.V."/>
            <person name="Vagvolgyi C."/>
            <person name="Papp T."/>
            <person name="Martin F.M."/>
            <person name="Miettinen O."/>
            <person name="Hibbett D.S."/>
            <person name="Nagy L.G."/>
        </authorList>
    </citation>
    <scope>NUCLEOTIDE SEQUENCE [LARGE SCALE GENOMIC DNA]</scope>
    <source>
        <strain evidence="3 4">FP101781</strain>
    </source>
</reference>
<protein>
    <submittedName>
        <fullName evidence="3">Uncharacterized protein</fullName>
    </submittedName>
</protein>